<dbReference type="EMBL" id="GBXM01026135">
    <property type="protein sequence ID" value="JAH82442.1"/>
    <property type="molecule type" value="Transcribed_RNA"/>
</dbReference>
<name>A0A0E9VWK7_ANGAN</name>
<sequence length="39" mass="4549">MSLCVNWKWHETCEPCSTVKKHCSKLMLKFLGNLVLRPS</sequence>
<reference evidence="1" key="2">
    <citation type="journal article" date="2015" name="Fish Shellfish Immunol.">
        <title>Early steps in the European eel (Anguilla anguilla)-Vibrio vulnificus interaction in the gills: Role of the RtxA13 toxin.</title>
        <authorList>
            <person name="Callol A."/>
            <person name="Pajuelo D."/>
            <person name="Ebbesson L."/>
            <person name="Teles M."/>
            <person name="MacKenzie S."/>
            <person name="Amaro C."/>
        </authorList>
    </citation>
    <scope>NUCLEOTIDE SEQUENCE</scope>
</reference>
<reference evidence="1" key="1">
    <citation type="submission" date="2014-11" db="EMBL/GenBank/DDBJ databases">
        <authorList>
            <person name="Amaro Gonzalez C."/>
        </authorList>
    </citation>
    <scope>NUCLEOTIDE SEQUENCE</scope>
</reference>
<protein>
    <submittedName>
        <fullName evidence="1">Uncharacterized protein</fullName>
    </submittedName>
</protein>
<organism evidence="1">
    <name type="scientific">Anguilla anguilla</name>
    <name type="common">European freshwater eel</name>
    <name type="synonym">Muraena anguilla</name>
    <dbReference type="NCBI Taxonomy" id="7936"/>
    <lineage>
        <taxon>Eukaryota</taxon>
        <taxon>Metazoa</taxon>
        <taxon>Chordata</taxon>
        <taxon>Craniata</taxon>
        <taxon>Vertebrata</taxon>
        <taxon>Euteleostomi</taxon>
        <taxon>Actinopterygii</taxon>
        <taxon>Neopterygii</taxon>
        <taxon>Teleostei</taxon>
        <taxon>Anguilliformes</taxon>
        <taxon>Anguillidae</taxon>
        <taxon>Anguilla</taxon>
    </lineage>
</organism>
<proteinExistence type="predicted"/>
<accession>A0A0E9VWK7</accession>
<evidence type="ECO:0000313" key="1">
    <source>
        <dbReference type="EMBL" id="JAH82442.1"/>
    </source>
</evidence>
<dbReference type="AlphaFoldDB" id="A0A0E9VWK7"/>